<evidence type="ECO:0000256" key="1">
    <source>
        <dbReference type="ARBA" id="ARBA00004123"/>
    </source>
</evidence>
<feature type="compositionally biased region" description="Polar residues" evidence="8">
    <location>
        <begin position="14"/>
        <end position="38"/>
    </location>
</feature>
<dbReference type="Pfam" id="PF00172">
    <property type="entry name" value="Zn_clus"/>
    <property type="match status" value="1"/>
</dbReference>
<keyword evidence="3" id="KW-0862">Zinc</keyword>
<dbReference type="PANTHER" id="PTHR31313:SF81">
    <property type="entry name" value="TY1 ENHANCER ACTIVATOR"/>
    <property type="match status" value="1"/>
</dbReference>
<dbReference type="EMBL" id="JAUEDM010000008">
    <property type="protein sequence ID" value="KAK3313132.1"/>
    <property type="molecule type" value="Genomic_DNA"/>
</dbReference>
<reference evidence="10" key="1">
    <citation type="journal article" date="2023" name="Mol. Phylogenet. Evol.">
        <title>Genome-scale phylogeny and comparative genomics of the fungal order Sordariales.</title>
        <authorList>
            <person name="Hensen N."/>
            <person name="Bonometti L."/>
            <person name="Westerberg I."/>
            <person name="Brannstrom I.O."/>
            <person name="Guillou S."/>
            <person name="Cros-Aarteil S."/>
            <person name="Calhoun S."/>
            <person name="Haridas S."/>
            <person name="Kuo A."/>
            <person name="Mondo S."/>
            <person name="Pangilinan J."/>
            <person name="Riley R."/>
            <person name="LaButti K."/>
            <person name="Andreopoulos B."/>
            <person name="Lipzen A."/>
            <person name="Chen C."/>
            <person name="Yan M."/>
            <person name="Daum C."/>
            <person name="Ng V."/>
            <person name="Clum A."/>
            <person name="Steindorff A."/>
            <person name="Ohm R.A."/>
            <person name="Martin F."/>
            <person name="Silar P."/>
            <person name="Natvig D.O."/>
            <person name="Lalanne C."/>
            <person name="Gautier V."/>
            <person name="Ament-Velasquez S.L."/>
            <person name="Kruys A."/>
            <person name="Hutchinson M.I."/>
            <person name="Powell A.J."/>
            <person name="Barry K."/>
            <person name="Miller A.N."/>
            <person name="Grigoriev I.V."/>
            <person name="Debuchy R."/>
            <person name="Gladieux P."/>
            <person name="Hiltunen Thoren M."/>
            <person name="Johannesson H."/>
        </authorList>
    </citation>
    <scope>NUCLEOTIDE SEQUENCE</scope>
    <source>
        <strain evidence="10">CBS 118394</strain>
    </source>
</reference>
<dbReference type="InterPro" id="IPR007219">
    <property type="entry name" value="XnlR_reg_dom"/>
</dbReference>
<feature type="compositionally biased region" description="Basic and acidic residues" evidence="8">
    <location>
        <begin position="940"/>
        <end position="950"/>
    </location>
</feature>
<dbReference type="AlphaFoldDB" id="A0AAE0HUH2"/>
<evidence type="ECO:0000256" key="3">
    <source>
        <dbReference type="ARBA" id="ARBA00022833"/>
    </source>
</evidence>
<protein>
    <submittedName>
        <fullName evidence="10">Fungal-specific transcription factor domain-containing protein</fullName>
    </submittedName>
</protein>
<keyword evidence="4" id="KW-0805">Transcription regulation</keyword>
<dbReference type="PROSITE" id="PS50048">
    <property type="entry name" value="ZN2_CY6_FUNGAL_2"/>
    <property type="match status" value="1"/>
</dbReference>
<sequence>MVANQSGKRRSPSEGASESSGQDHPSPPAQGQRQSSKQQVRHRASVACASCRERRIRCVVPEGSSECTQCKRSGAECIIKNDDERRRPISKAYMSSLSNRIALLEGMLQERGVVPPPAIHPPKTRQDAQVRQHQDQHQSHAPDSPRAWESNRPRSPERDAYTPFVIKEEDTATRDIFQGGSVISESFTSHVPSDESSVLQAAPSKEGDNTEPLLSGDYVFPSDDPPWKFQFYGPTASSHVYAAATGHFSQPGPLEQVGRTRRFIQALSPSTLDHLMGCFWDHYNPGVQLVDQSAFEDDQGSQRPNFYSPFLHITMMAAGYRFADRDREAVKRLTLGTWESTLHRESRSLMEVELERPGGIASVQALLILADLEFGVGRDATGWMYSGIANRLAFSIGLHAESANKDISDAERRVRRQVMTACVVSDRQCALLLGRPTSIKRQDLGIELSSKETHASTSATPSLPFLDHETDGSRATDIAVHQHLVELMDLSARIADSQNTTSSTAAISTTGEAENNAYIHAVTLDQQLQNWYRRLPPHLTWNPVISKTAPLSYFMLHQQYHTCMILLHRPWAKYGPIVSDNTETANFAKSMSKSSNYVFPLGLGSPQSIDKDSRVTLSRRMCTQHAVKIARIFWHHRQRFDGRKISAMGIQHAGTAALALMAALALRSPELDHRSNLSYLQVLSIAIYDMSRIYQPAARMYRQLKTTLTEIRAGLIANAQQWNFNANKHANVIFRSPTNSWRGSTPHITGNHFDSIFSGCQENNSSGSGLTVQQHTFKRRRLGPGSRRASELAVPTASFFEVAATAGDYSSSLTQQQQTTHKPFSLGKHGRQRSVDDIVISEKTDTTIMSDDLAATWAFDFDFVNAASAPPIVDGSEEREKAAAEERLQVVDNTDCIIVVGDDMNVDGDISGPMASEDTQSLQSNMAEPQVSGLQQQNKHSQEPEQRDPSEAAEMTIEEWLAEPPGLTPSSLQHDTDASAGSPEACSDTLLDEPMLSSTAPADNSDTRGGGDQHLSSGLDGVDHGDGTTSSDDLESWMAATFGIGADGVDQMISPMSLNPSLSELVRSVESIVGTSCGDRGAALSANRANKKTKMSKSGGGGVGVKNLEALDFLQL</sequence>
<dbReference type="CDD" id="cd00067">
    <property type="entry name" value="GAL4"/>
    <property type="match status" value="1"/>
</dbReference>
<keyword evidence="2" id="KW-0479">Metal-binding</keyword>
<evidence type="ECO:0000313" key="10">
    <source>
        <dbReference type="EMBL" id="KAK3313132.1"/>
    </source>
</evidence>
<feature type="region of interest" description="Disordered" evidence="8">
    <location>
        <begin position="1"/>
        <end position="42"/>
    </location>
</feature>
<dbReference type="GO" id="GO:0003677">
    <property type="term" value="F:DNA binding"/>
    <property type="evidence" value="ECO:0007669"/>
    <property type="project" value="UniProtKB-KW"/>
</dbReference>
<evidence type="ECO:0000256" key="5">
    <source>
        <dbReference type="ARBA" id="ARBA00023125"/>
    </source>
</evidence>
<dbReference type="Proteomes" id="UP001283341">
    <property type="component" value="Unassembled WGS sequence"/>
</dbReference>
<feature type="region of interest" description="Disordered" evidence="8">
    <location>
        <begin position="964"/>
        <end position="1032"/>
    </location>
</feature>
<feature type="region of interest" description="Disordered" evidence="8">
    <location>
        <begin position="113"/>
        <end position="167"/>
    </location>
</feature>
<dbReference type="CDD" id="cd12148">
    <property type="entry name" value="fungal_TF_MHR"/>
    <property type="match status" value="1"/>
</dbReference>
<keyword evidence="11" id="KW-1185">Reference proteome</keyword>
<proteinExistence type="predicted"/>
<evidence type="ECO:0000313" key="11">
    <source>
        <dbReference type="Proteomes" id="UP001283341"/>
    </source>
</evidence>
<keyword evidence="6" id="KW-0804">Transcription</keyword>
<feature type="compositionally biased region" description="Basic and acidic residues" evidence="8">
    <location>
        <begin position="124"/>
        <end position="140"/>
    </location>
</feature>
<gene>
    <name evidence="10" type="ORF">B0H66DRAFT_386998</name>
</gene>
<feature type="region of interest" description="Disordered" evidence="8">
    <location>
        <begin position="187"/>
        <end position="213"/>
    </location>
</feature>
<dbReference type="SMART" id="SM00066">
    <property type="entry name" value="GAL4"/>
    <property type="match status" value="1"/>
</dbReference>
<dbReference type="GO" id="GO:0000981">
    <property type="term" value="F:DNA-binding transcription factor activity, RNA polymerase II-specific"/>
    <property type="evidence" value="ECO:0007669"/>
    <property type="project" value="InterPro"/>
</dbReference>
<name>A0AAE0HUH2_9PEZI</name>
<accession>A0AAE0HUH2</accession>
<keyword evidence="5" id="KW-0238">DNA-binding</keyword>
<feature type="domain" description="Zn(2)-C6 fungal-type" evidence="9">
    <location>
        <begin position="47"/>
        <end position="79"/>
    </location>
</feature>
<dbReference type="PANTHER" id="PTHR31313">
    <property type="entry name" value="TY1 ENHANCER ACTIVATOR"/>
    <property type="match status" value="1"/>
</dbReference>
<comment type="caution">
    <text evidence="10">The sequence shown here is derived from an EMBL/GenBank/DDBJ whole genome shotgun (WGS) entry which is preliminary data.</text>
</comment>
<dbReference type="GO" id="GO:0005634">
    <property type="term" value="C:nucleus"/>
    <property type="evidence" value="ECO:0007669"/>
    <property type="project" value="UniProtKB-SubCell"/>
</dbReference>
<feature type="compositionally biased region" description="Polar residues" evidence="8">
    <location>
        <begin position="187"/>
        <end position="199"/>
    </location>
</feature>
<dbReference type="GO" id="GO:0008270">
    <property type="term" value="F:zinc ion binding"/>
    <property type="evidence" value="ECO:0007669"/>
    <property type="project" value="InterPro"/>
</dbReference>
<evidence type="ECO:0000256" key="4">
    <source>
        <dbReference type="ARBA" id="ARBA00023015"/>
    </source>
</evidence>
<reference evidence="10" key="2">
    <citation type="submission" date="2023-06" db="EMBL/GenBank/DDBJ databases">
        <authorList>
            <consortium name="Lawrence Berkeley National Laboratory"/>
            <person name="Haridas S."/>
            <person name="Hensen N."/>
            <person name="Bonometti L."/>
            <person name="Westerberg I."/>
            <person name="Brannstrom I.O."/>
            <person name="Guillou S."/>
            <person name="Cros-Aarteil S."/>
            <person name="Calhoun S."/>
            <person name="Kuo A."/>
            <person name="Mondo S."/>
            <person name="Pangilinan J."/>
            <person name="Riley R."/>
            <person name="Labutti K."/>
            <person name="Andreopoulos B."/>
            <person name="Lipzen A."/>
            <person name="Chen C."/>
            <person name="Yanf M."/>
            <person name="Daum C."/>
            <person name="Ng V."/>
            <person name="Clum A."/>
            <person name="Steindorff A."/>
            <person name="Ohm R."/>
            <person name="Martin F."/>
            <person name="Silar P."/>
            <person name="Natvig D."/>
            <person name="Lalanne C."/>
            <person name="Gautier V."/>
            <person name="Ament-Velasquez S.L."/>
            <person name="Kruys A."/>
            <person name="Hutchinson M.I."/>
            <person name="Powell A.J."/>
            <person name="Barry K."/>
            <person name="Miller A.N."/>
            <person name="Grigoriev I.V."/>
            <person name="Debuchy R."/>
            <person name="Gladieux P."/>
            <person name="Thoren M.H."/>
            <person name="Johannesson H."/>
        </authorList>
    </citation>
    <scope>NUCLEOTIDE SEQUENCE</scope>
    <source>
        <strain evidence="10">CBS 118394</strain>
    </source>
</reference>
<feature type="compositionally biased region" description="Basic and acidic residues" evidence="8">
    <location>
        <begin position="149"/>
        <end position="167"/>
    </location>
</feature>
<dbReference type="GO" id="GO:0006351">
    <property type="term" value="P:DNA-templated transcription"/>
    <property type="evidence" value="ECO:0007669"/>
    <property type="project" value="InterPro"/>
</dbReference>
<comment type="subcellular location">
    <subcellularLocation>
        <location evidence="1">Nucleus</location>
    </subcellularLocation>
</comment>
<keyword evidence="7" id="KW-0539">Nucleus</keyword>
<feature type="region of interest" description="Disordered" evidence="8">
    <location>
        <begin position="908"/>
        <end position="952"/>
    </location>
</feature>
<evidence type="ECO:0000256" key="8">
    <source>
        <dbReference type="SAM" id="MobiDB-lite"/>
    </source>
</evidence>
<dbReference type="InterPro" id="IPR036864">
    <property type="entry name" value="Zn2-C6_fun-type_DNA-bd_sf"/>
</dbReference>
<organism evidence="10 11">
    <name type="scientific">Apodospora peruviana</name>
    <dbReference type="NCBI Taxonomy" id="516989"/>
    <lineage>
        <taxon>Eukaryota</taxon>
        <taxon>Fungi</taxon>
        <taxon>Dikarya</taxon>
        <taxon>Ascomycota</taxon>
        <taxon>Pezizomycotina</taxon>
        <taxon>Sordariomycetes</taxon>
        <taxon>Sordariomycetidae</taxon>
        <taxon>Sordariales</taxon>
        <taxon>Lasiosphaeriaceae</taxon>
        <taxon>Apodospora</taxon>
    </lineage>
</organism>
<dbReference type="SMART" id="SM00906">
    <property type="entry name" value="Fungal_trans"/>
    <property type="match status" value="1"/>
</dbReference>
<dbReference type="Pfam" id="PF04082">
    <property type="entry name" value="Fungal_trans"/>
    <property type="match status" value="1"/>
</dbReference>
<dbReference type="InterPro" id="IPR001138">
    <property type="entry name" value="Zn2Cys6_DnaBD"/>
</dbReference>
<evidence type="ECO:0000256" key="7">
    <source>
        <dbReference type="ARBA" id="ARBA00023242"/>
    </source>
</evidence>
<feature type="compositionally biased region" description="Polar residues" evidence="8">
    <location>
        <begin position="917"/>
        <end position="939"/>
    </location>
</feature>
<dbReference type="SUPFAM" id="SSF57701">
    <property type="entry name" value="Zn2/Cys6 DNA-binding domain"/>
    <property type="match status" value="1"/>
</dbReference>
<dbReference type="PROSITE" id="PS00463">
    <property type="entry name" value="ZN2_CY6_FUNGAL_1"/>
    <property type="match status" value="1"/>
</dbReference>
<evidence type="ECO:0000256" key="2">
    <source>
        <dbReference type="ARBA" id="ARBA00022723"/>
    </source>
</evidence>
<evidence type="ECO:0000256" key="6">
    <source>
        <dbReference type="ARBA" id="ARBA00023163"/>
    </source>
</evidence>
<dbReference type="InterPro" id="IPR051615">
    <property type="entry name" value="Transcr_Regulatory_Elem"/>
</dbReference>
<evidence type="ECO:0000259" key="9">
    <source>
        <dbReference type="PROSITE" id="PS50048"/>
    </source>
</evidence>
<dbReference type="Gene3D" id="4.10.240.10">
    <property type="entry name" value="Zn(2)-C6 fungal-type DNA-binding domain"/>
    <property type="match status" value="1"/>
</dbReference>